<comment type="caution">
    <text evidence="5">The sequence shown here is derived from an EMBL/GenBank/DDBJ whole genome shotgun (WGS) entry which is preliminary data.</text>
</comment>
<evidence type="ECO:0000313" key="5">
    <source>
        <dbReference type="EMBL" id="VEL37244.1"/>
    </source>
</evidence>
<reference evidence="5" key="1">
    <citation type="submission" date="2018-11" db="EMBL/GenBank/DDBJ databases">
        <authorList>
            <consortium name="Pathogen Informatics"/>
        </authorList>
    </citation>
    <scope>NUCLEOTIDE SEQUENCE</scope>
</reference>
<dbReference type="AlphaFoldDB" id="A0A3S5B0V2"/>
<name>A0A3S5B0V2_9PLAT</name>
<evidence type="ECO:0000313" key="6">
    <source>
        <dbReference type="Proteomes" id="UP000784294"/>
    </source>
</evidence>
<accession>A0A3S5B0V2</accession>
<dbReference type="InterPro" id="IPR001382">
    <property type="entry name" value="Glyco_hydro_47"/>
</dbReference>
<gene>
    <name evidence="5" type="ORF">PXEA_LOCUS30684</name>
</gene>
<dbReference type="InterPro" id="IPR044674">
    <property type="entry name" value="EDEM1/2/3"/>
</dbReference>
<dbReference type="OrthoDB" id="8118055at2759"/>
<dbReference type="GO" id="GO:0005975">
    <property type="term" value="P:carbohydrate metabolic process"/>
    <property type="evidence" value="ECO:0007669"/>
    <property type="project" value="InterPro"/>
</dbReference>
<dbReference type="Pfam" id="PF01532">
    <property type="entry name" value="Glyco_hydro_47"/>
    <property type="match status" value="1"/>
</dbReference>
<dbReference type="InterPro" id="IPR012341">
    <property type="entry name" value="6hp_glycosidase-like_sf"/>
</dbReference>
<dbReference type="GO" id="GO:0004571">
    <property type="term" value="F:mannosyl-oligosaccharide 1,2-alpha-mannosidase activity"/>
    <property type="evidence" value="ECO:0007669"/>
    <property type="project" value="InterPro"/>
</dbReference>
<dbReference type="GO" id="GO:0005509">
    <property type="term" value="F:calcium ion binding"/>
    <property type="evidence" value="ECO:0007669"/>
    <property type="project" value="InterPro"/>
</dbReference>
<evidence type="ECO:0000256" key="4">
    <source>
        <dbReference type="ARBA" id="ARBA00023180"/>
    </source>
</evidence>
<dbReference type="PANTHER" id="PTHR45679">
    <property type="entry name" value="ER DEGRADATION-ENHANCING ALPHA-MANNOSIDASE-LIKE PROTEIN 2"/>
    <property type="match status" value="1"/>
</dbReference>
<dbReference type="Proteomes" id="UP000784294">
    <property type="component" value="Unassembled WGS sequence"/>
</dbReference>
<protein>
    <submittedName>
        <fullName evidence="5">Uncharacterized protein</fullName>
    </submittedName>
</protein>
<evidence type="ECO:0000256" key="3">
    <source>
        <dbReference type="ARBA" id="ARBA00022824"/>
    </source>
</evidence>
<keyword evidence="6" id="KW-1185">Reference proteome</keyword>
<evidence type="ECO:0000256" key="2">
    <source>
        <dbReference type="ARBA" id="ARBA00007658"/>
    </source>
</evidence>
<dbReference type="InterPro" id="IPR036026">
    <property type="entry name" value="Seven-hairpin_glycosidases"/>
</dbReference>
<comment type="similarity">
    <text evidence="2">Belongs to the glycosyl hydrolase 47 family.</text>
</comment>
<sequence length="49" mass="5585">MSRLTGNPVYENRAAQAMAVIWRQRNRFSDLVGTVINVHNGDWVRRASA</sequence>
<keyword evidence="3" id="KW-0256">Endoplasmic reticulum</keyword>
<dbReference type="GO" id="GO:0044322">
    <property type="term" value="C:endoplasmic reticulum quality control compartment"/>
    <property type="evidence" value="ECO:0007669"/>
    <property type="project" value="GOC"/>
</dbReference>
<dbReference type="GO" id="GO:1904380">
    <property type="term" value="P:endoplasmic reticulum mannose trimming"/>
    <property type="evidence" value="ECO:0007669"/>
    <property type="project" value="InterPro"/>
</dbReference>
<proteinExistence type="inferred from homology"/>
<dbReference type="EMBL" id="CAAALY010254403">
    <property type="protein sequence ID" value="VEL37244.1"/>
    <property type="molecule type" value="Genomic_DNA"/>
</dbReference>
<organism evidence="5 6">
    <name type="scientific">Protopolystoma xenopodis</name>
    <dbReference type="NCBI Taxonomy" id="117903"/>
    <lineage>
        <taxon>Eukaryota</taxon>
        <taxon>Metazoa</taxon>
        <taxon>Spiralia</taxon>
        <taxon>Lophotrochozoa</taxon>
        <taxon>Platyhelminthes</taxon>
        <taxon>Monogenea</taxon>
        <taxon>Polyopisthocotylea</taxon>
        <taxon>Polystomatidea</taxon>
        <taxon>Polystomatidae</taxon>
        <taxon>Protopolystoma</taxon>
    </lineage>
</organism>
<comment type="subcellular location">
    <subcellularLocation>
        <location evidence="1">Endoplasmic reticulum</location>
    </subcellularLocation>
</comment>
<evidence type="ECO:0000256" key="1">
    <source>
        <dbReference type="ARBA" id="ARBA00004240"/>
    </source>
</evidence>
<dbReference type="GO" id="GO:0016020">
    <property type="term" value="C:membrane"/>
    <property type="evidence" value="ECO:0007669"/>
    <property type="project" value="InterPro"/>
</dbReference>
<dbReference type="PANTHER" id="PTHR45679:SF2">
    <property type="entry name" value="ER DEGRADATION-ENHANCING ALPHA-MANNOSIDASE-LIKE PROTEIN 3"/>
    <property type="match status" value="1"/>
</dbReference>
<keyword evidence="4" id="KW-0325">Glycoprotein</keyword>
<dbReference type="SUPFAM" id="SSF48225">
    <property type="entry name" value="Seven-hairpin glycosidases"/>
    <property type="match status" value="1"/>
</dbReference>
<dbReference type="Gene3D" id="1.50.10.10">
    <property type="match status" value="1"/>
</dbReference>